<evidence type="ECO:0000313" key="5">
    <source>
        <dbReference type="Proteomes" id="UP001303222"/>
    </source>
</evidence>
<reference evidence="4" key="1">
    <citation type="journal article" date="2023" name="Mol. Phylogenet. Evol.">
        <title>Genome-scale phylogeny and comparative genomics of the fungal order Sordariales.</title>
        <authorList>
            <person name="Hensen N."/>
            <person name="Bonometti L."/>
            <person name="Westerberg I."/>
            <person name="Brannstrom I.O."/>
            <person name="Guillou S."/>
            <person name="Cros-Aarteil S."/>
            <person name="Calhoun S."/>
            <person name="Haridas S."/>
            <person name="Kuo A."/>
            <person name="Mondo S."/>
            <person name="Pangilinan J."/>
            <person name="Riley R."/>
            <person name="LaButti K."/>
            <person name="Andreopoulos B."/>
            <person name="Lipzen A."/>
            <person name="Chen C."/>
            <person name="Yan M."/>
            <person name="Daum C."/>
            <person name="Ng V."/>
            <person name="Clum A."/>
            <person name="Steindorff A."/>
            <person name="Ohm R.A."/>
            <person name="Martin F."/>
            <person name="Silar P."/>
            <person name="Natvig D.O."/>
            <person name="Lalanne C."/>
            <person name="Gautier V."/>
            <person name="Ament-Velasquez S.L."/>
            <person name="Kruys A."/>
            <person name="Hutchinson M.I."/>
            <person name="Powell A.J."/>
            <person name="Barry K."/>
            <person name="Miller A.N."/>
            <person name="Grigoriev I.V."/>
            <person name="Debuchy R."/>
            <person name="Gladieux P."/>
            <person name="Hiltunen Thoren M."/>
            <person name="Johannesson H."/>
        </authorList>
    </citation>
    <scope>NUCLEOTIDE SEQUENCE</scope>
    <source>
        <strain evidence="4">CBS 626.80</strain>
    </source>
</reference>
<reference evidence="4" key="2">
    <citation type="submission" date="2023-06" db="EMBL/GenBank/DDBJ databases">
        <authorList>
            <consortium name="Lawrence Berkeley National Laboratory"/>
            <person name="Mondo S.J."/>
            <person name="Hensen N."/>
            <person name="Bonometti L."/>
            <person name="Westerberg I."/>
            <person name="Brannstrom I.O."/>
            <person name="Guillou S."/>
            <person name="Cros-Aarteil S."/>
            <person name="Calhoun S."/>
            <person name="Haridas S."/>
            <person name="Kuo A."/>
            <person name="Pangilinan J."/>
            <person name="Riley R."/>
            <person name="Labutti K."/>
            <person name="Andreopoulos B."/>
            <person name="Lipzen A."/>
            <person name="Chen C."/>
            <person name="Yanf M."/>
            <person name="Daum C."/>
            <person name="Ng V."/>
            <person name="Clum A."/>
            <person name="Steindorff A."/>
            <person name="Ohm R."/>
            <person name="Martin F."/>
            <person name="Silar P."/>
            <person name="Natvig D."/>
            <person name="Lalanne C."/>
            <person name="Gautier V."/>
            <person name="Ament-Velasquez S.L."/>
            <person name="Kruys A."/>
            <person name="Hutchinson M.I."/>
            <person name="Powell A.J."/>
            <person name="Barry K."/>
            <person name="Miller A.N."/>
            <person name="Grigoriev I.V."/>
            <person name="Debuchy R."/>
            <person name="Gladieux P."/>
            <person name="Thoren M.H."/>
            <person name="Johannesson H."/>
        </authorList>
    </citation>
    <scope>NUCLEOTIDE SEQUENCE</scope>
    <source>
        <strain evidence="4">CBS 626.80</strain>
    </source>
</reference>
<dbReference type="GO" id="GO:0006654">
    <property type="term" value="P:phosphatidic acid biosynthetic process"/>
    <property type="evidence" value="ECO:0007669"/>
    <property type="project" value="TreeGrafter"/>
</dbReference>
<evidence type="ECO:0000313" key="4">
    <source>
        <dbReference type="EMBL" id="KAK3955893.1"/>
    </source>
</evidence>
<dbReference type="GO" id="GO:0004806">
    <property type="term" value="F:triacylglycerol lipase activity"/>
    <property type="evidence" value="ECO:0007669"/>
    <property type="project" value="TreeGrafter"/>
</dbReference>
<protein>
    <submittedName>
        <fullName evidence="4">Uncharacterized protein</fullName>
    </submittedName>
</protein>
<dbReference type="PANTHER" id="PTHR44169:SF6">
    <property type="entry name" value="NADPH-DEPENDENT 1-ACYLDIHYDROXYACETONE PHOSPHATE REDUCTASE"/>
    <property type="match status" value="1"/>
</dbReference>
<dbReference type="AlphaFoldDB" id="A0AAN6SJS6"/>
<dbReference type="Gene3D" id="3.40.50.720">
    <property type="entry name" value="NAD(P)-binding Rossmann-like Domain"/>
    <property type="match status" value="1"/>
</dbReference>
<dbReference type="EMBL" id="MU859071">
    <property type="protein sequence ID" value="KAK3955893.1"/>
    <property type="molecule type" value="Genomic_DNA"/>
</dbReference>
<dbReference type="GO" id="GO:0005783">
    <property type="term" value="C:endoplasmic reticulum"/>
    <property type="evidence" value="ECO:0007669"/>
    <property type="project" value="TreeGrafter"/>
</dbReference>
<dbReference type="SUPFAM" id="SSF51735">
    <property type="entry name" value="NAD(P)-binding Rossmann-fold domains"/>
    <property type="match status" value="1"/>
</dbReference>
<keyword evidence="2" id="KW-0560">Oxidoreductase</keyword>
<keyword evidence="3" id="KW-1133">Transmembrane helix</keyword>
<accession>A0AAN6SJS6</accession>
<evidence type="ECO:0000256" key="3">
    <source>
        <dbReference type="SAM" id="Phobius"/>
    </source>
</evidence>
<evidence type="ECO:0000256" key="1">
    <source>
        <dbReference type="ARBA" id="ARBA00006484"/>
    </source>
</evidence>
<dbReference type="Proteomes" id="UP001303222">
    <property type="component" value="Unassembled WGS sequence"/>
</dbReference>
<comment type="caution">
    <text evidence="4">The sequence shown here is derived from an EMBL/GenBank/DDBJ whole genome shotgun (WGS) entry which is preliminary data.</text>
</comment>
<dbReference type="GO" id="GO:0000140">
    <property type="term" value="F:acylglycerone-phosphate reductase (NADP+) activity"/>
    <property type="evidence" value="ECO:0007669"/>
    <property type="project" value="TreeGrafter"/>
</dbReference>
<dbReference type="GO" id="GO:0019433">
    <property type="term" value="P:triglyceride catabolic process"/>
    <property type="evidence" value="ECO:0007669"/>
    <property type="project" value="TreeGrafter"/>
</dbReference>
<comment type="similarity">
    <text evidence="1">Belongs to the short-chain dehydrogenases/reductases (SDR) family.</text>
</comment>
<keyword evidence="3" id="KW-0472">Membrane</keyword>
<dbReference type="InterPro" id="IPR036291">
    <property type="entry name" value="NAD(P)-bd_dom_sf"/>
</dbReference>
<keyword evidence="5" id="KW-1185">Reference proteome</keyword>
<gene>
    <name evidence="4" type="ORF">QBC32DRAFT_332449</name>
</gene>
<keyword evidence="3" id="KW-0812">Transmembrane</keyword>
<dbReference type="GO" id="GO:0005811">
    <property type="term" value="C:lipid droplet"/>
    <property type="evidence" value="ECO:0007669"/>
    <property type="project" value="TreeGrafter"/>
</dbReference>
<evidence type="ECO:0000256" key="2">
    <source>
        <dbReference type="ARBA" id="ARBA00023002"/>
    </source>
</evidence>
<dbReference type="PANTHER" id="PTHR44169">
    <property type="entry name" value="NADPH-DEPENDENT 1-ACYLDIHYDROXYACETONE PHOSPHATE REDUCTASE"/>
    <property type="match status" value="1"/>
</dbReference>
<feature type="transmembrane region" description="Helical" evidence="3">
    <location>
        <begin position="21"/>
        <end position="41"/>
    </location>
</feature>
<proteinExistence type="inferred from homology"/>
<organism evidence="4 5">
    <name type="scientific">Pseudoneurospora amorphoporcata</name>
    <dbReference type="NCBI Taxonomy" id="241081"/>
    <lineage>
        <taxon>Eukaryota</taxon>
        <taxon>Fungi</taxon>
        <taxon>Dikarya</taxon>
        <taxon>Ascomycota</taxon>
        <taxon>Pezizomycotina</taxon>
        <taxon>Sordariomycetes</taxon>
        <taxon>Sordariomycetidae</taxon>
        <taxon>Sordariales</taxon>
        <taxon>Sordariaceae</taxon>
        <taxon>Pseudoneurospora</taxon>
    </lineage>
</organism>
<sequence length="129" mass="14330">MMDIIGIYSRSKSAMNSVSSILRSVLGPLGVRVITAVIGAVHTPIHPLKGQRFRLARMEGSYYEQVFDRISDIRNGLAQPGSRDVNVVARSIISDIESGKNGVIWRGDAIFDQAGSWCGCCRMDFLRRW</sequence>
<name>A0AAN6SJS6_9PEZI</name>